<evidence type="ECO:0000313" key="2">
    <source>
        <dbReference type="EMBL" id="WXA90177.1"/>
    </source>
</evidence>
<name>A0ABZ2JV07_9BACT</name>
<accession>A0ABZ2JV07</accession>
<feature type="transmembrane region" description="Helical" evidence="1">
    <location>
        <begin position="61"/>
        <end position="78"/>
    </location>
</feature>
<keyword evidence="1" id="KW-1133">Transmembrane helix</keyword>
<keyword evidence="1" id="KW-0812">Transmembrane</keyword>
<keyword evidence="3" id="KW-1185">Reference proteome</keyword>
<evidence type="ECO:0000256" key="1">
    <source>
        <dbReference type="SAM" id="Phobius"/>
    </source>
</evidence>
<dbReference type="EMBL" id="CP089982">
    <property type="protein sequence ID" value="WXA90177.1"/>
    <property type="molecule type" value="Genomic_DNA"/>
</dbReference>
<organism evidence="2 3">
    <name type="scientific">Pendulispora brunnea</name>
    <dbReference type="NCBI Taxonomy" id="2905690"/>
    <lineage>
        <taxon>Bacteria</taxon>
        <taxon>Pseudomonadati</taxon>
        <taxon>Myxococcota</taxon>
        <taxon>Myxococcia</taxon>
        <taxon>Myxococcales</taxon>
        <taxon>Sorangiineae</taxon>
        <taxon>Pendulisporaceae</taxon>
        <taxon>Pendulispora</taxon>
    </lineage>
</organism>
<dbReference type="Proteomes" id="UP001379533">
    <property type="component" value="Chromosome"/>
</dbReference>
<gene>
    <name evidence="2" type="ORF">LZC95_27410</name>
</gene>
<reference evidence="2 3" key="1">
    <citation type="submission" date="2021-12" db="EMBL/GenBank/DDBJ databases">
        <title>Discovery of the Pendulisporaceae a myxobacterial family with distinct sporulation behavior and unique specialized metabolism.</title>
        <authorList>
            <person name="Garcia R."/>
            <person name="Popoff A."/>
            <person name="Bader C.D."/>
            <person name="Loehr J."/>
            <person name="Walesch S."/>
            <person name="Walt C."/>
            <person name="Boldt J."/>
            <person name="Bunk B."/>
            <person name="Haeckl F.J.F.P.J."/>
            <person name="Gunesch A.P."/>
            <person name="Birkelbach J."/>
            <person name="Nuebel U."/>
            <person name="Pietschmann T."/>
            <person name="Bach T."/>
            <person name="Mueller R."/>
        </authorList>
    </citation>
    <scope>NUCLEOTIDE SEQUENCE [LARGE SCALE GENOMIC DNA]</scope>
    <source>
        <strain evidence="2 3">MSr12523</strain>
    </source>
</reference>
<feature type="transmembrane region" description="Helical" evidence="1">
    <location>
        <begin position="23"/>
        <end position="41"/>
    </location>
</feature>
<sequence length="294" mass="32629">MKNRYLDGISPITMRPGLGRRELVVLFVLLLAALSLALWAVGDTIAWLQIFANEVPHRPPYGLYLILGVAVIWARIAVRRRRTREPLEAQWREAELQFAREGRDAALFLQRIANSRLQPLQRRIMALFMLGTVASRKRRFREAAEIYTAVQRATREASMGPFSVEWAFRAGAGRAFALAATGALDAAARELDALAASANSVPGDARAGYLLAHALLLFRKGAYDELLQWAAHRGAAMDRLSGSRNLTLFSMLMAQAVARTSPAMRAPAVRVPVEPRLQSWIDKVLGDERAMEIA</sequence>
<evidence type="ECO:0000313" key="3">
    <source>
        <dbReference type="Proteomes" id="UP001379533"/>
    </source>
</evidence>
<keyword evidence="1" id="KW-0472">Membrane</keyword>
<dbReference type="RefSeq" id="WP_394840790.1">
    <property type="nucleotide sequence ID" value="NZ_CP089982.1"/>
</dbReference>
<protein>
    <submittedName>
        <fullName evidence="2">Uncharacterized protein</fullName>
    </submittedName>
</protein>
<proteinExistence type="predicted"/>